<feature type="compositionally biased region" description="Gly residues" evidence="11">
    <location>
        <begin position="589"/>
        <end position="599"/>
    </location>
</feature>
<feature type="domain" description="PASTA" evidence="14">
    <location>
        <begin position="512"/>
        <end position="577"/>
    </location>
</feature>
<feature type="domain" description="Protein kinase" evidence="13">
    <location>
        <begin position="22"/>
        <end position="289"/>
    </location>
</feature>
<dbReference type="PROSITE" id="PS50011">
    <property type="entry name" value="PROTEIN_KINASE_DOM"/>
    <property type="match status" value="1"/>
</dbReference>
<reference evidence="15" key="1">
    <citation type="submission" date="2022-01" db="EMBL/GenBank/DDBJ databases">
        <title>Nocardioidaceae gen. sp. A5X3R13.</title>
        <authorList>
            <person name="Lopez Marin M.A."/>
            <person name="Uhlik O."/>
        </authorList>
    </citation>
    <scope>NUCLEOTIDE SEQUENCE</scope>
    <source>
        <strain evidence="15">A5X3R13</strain>
    </source>
</reference>
<dbReference type="Pfam" id="PF00069">
    <property type="entry name" value="Pkinase"/>
    <property type="match status" value="1"/>
</dbReference>
<dbReference type="PANTHER" id="PTHR43289">
    <property type="entry name" value="MITOGEN-ACTIVATED PROTEIN KINASE KINASE KINASE 20-RELATED"/>
    <property type="match status" value="1"/>
</dbReference>
<sequence length="629" mass="67094">MTEPPQGPPMGADQVGRLGDRYEVGGLLGRGGMADVRVGRDLRLGRTVAIKRLRNDLASDPTFQARFRREAQSAASLNHPSIVAVYDTGEEIGPDGQGVPFIVMELVEGQTLREVLRQDRKILPQRALDITADILGALDYSHRAGIVHRDIKPANVMLTPSGQVKVMDFGIARAIADSSSAMTQTAAVVGTAQYLSPEQARGEQVDARSDIYSTGCLLFELLTGRPPFVGDSPVSVAYQHVREEPPAPSQFNPEVTPAMDAVVLKALTKRTEDRYQSAAEMRADIERVLAGLDVAGPTVTTPVAAMPMTQQQDATSTIPAAVPPPQEPYEEQRKRRKWPWILVILLVLAIIGGAAYALRDELNGGGGSEGPTTTTVPTGMQGQPLKVATNKLENADLEVGNTPREYSDEFDKGQVITSDPGEGEEIDEGEQVDLTISKGEKKIAMPTGLTGKPVDEVVQEINDAGFPNVTPKRQTESSLDPDLVIKIVPGGKGADLAPDTQITVYYSAGYDRIPPGLVGRKIDPALRILDRQGFDPDNVEVTDDPESTEEAGVITAVDPAPGSYVDPEEPLSIMVSTGENAEEDDSGNEGNGNGNGNEGNGNDDGSEPPSNGGTTQRGLPGEWPFGLID</sequence>
<keyword evidence="7 10" id="KW-0067">ATP-binding</keyword>
<dbReference type="InterPro" id="IPR000719">
    <property type="entry name" value="Prot_kinase_dom"/>
</dbReference>
<dbReference type="InterPro" id="IPR008271">
    <property type="entry name" value="Ser/Thr_kinase_AS"/>
</dbReference>
<evidence type="ECO:0000256" key="3">
    <source>
        <dbReference type="ARBA" id="ARBA00022679"/>
    </source>
</evidence>
<dbReference type="FunFam" id="3.30.200.20:FF:000035">
    <property type="entry name" value="Serine/threonine protein kinase Stk1"/>
    <property type="match status" value="1"/>
</dbReference>
<evidence type="ECO:0000256" key="6">
    <source>
        <dbReference type="ARBA" id="ARBA00022777"/>
    </source>
</evidence>
<feature type="compositionally biased region" description="Acidic residues" evidence="11">
    <location>
        <begin position="537"/>
        <end position="549"/>
    </location>
</feature>
<dbReference type="SMART" id="SM00740">
    <property type="entry name" value="PASTA"/>
    <property type="match status" value="3"/>
</dbReference>
<evidence type="ECO:0000259" key="13">
    <source>
        <dbReference type="PROSITE" id="PS50011"/>
    </source>
</evidence>
<evidence type="ECO:0000256" key="8">
    <source>
        <dbReference type="ARBA" id="ARBA00047899"/>
    </source>
</evidence>
<dbReference type="InterPro" id="IPR005543">
    <property type="entry name" value="PASTA_dom"/>
</dbReference>
<evidence type="ECO:0000313" key="15">
    <source>
        <dbReference type="EMBL" id="UYM07410.1"/>
    </source>
</evidence>
<feature type="region of interest" description="Disordered" evidence="11">
    <location>
        <begin position="535"/>
        <end position="629"/>
    </location>
</feature>
<comment type="catalytic activity">
    <reaction evidence="8">
        <text>L-threonyl-[protein] + ATP = O-phospho-L-threonyl-[protein] + ADP + H(+)</text>
        <dbReference type="Rhea" id="RHEA:46608"/>
        <dbReference type="Rhea" id="RHEA-COMP:11060"/>
        <dbReference type="Rhea" id="RHEA-COMP:11605"/>
        <dbReference type="ChEBI" id="CHEBI:15378"/>
        <dbReference type="ChEBI" id="CHEBI:30013"/>
        <dbReference type="ChEBI" id="CHEBI:30616"/>
        <dbReference type="ChEBI" id="CHEBI:61977"/>
        <dbReference type="ChEBI" id="CHEBI:456216"/>
        <dbReference type="EC" id="2.7.11.1"/>
    </reaction>
</comment>
<evidence type="ECO:0000256" key="10">
    <source>
        <dbReference type="PROSITE-ProRule" id="PRU10141"/>
    </source>
</evidence>
<dbReference type="PANTHER" id="PTHR43289:SF6">
    <property type="entry name" value="SERINE_THREONINE-PROTEIN KINASE NEKL-3"/>
    <property type="match status" value="1"/>
</dbReference>
<dbReference type="PROSITE" id="PS00107">
    <property type="entry name" value="PROTEIN_KINASE_ATP"/>
    <property type="match status" value="1"/>
</dbReference>
<dbReference type="InterPro" id="IPR011009">
    <property type="entry name" value="Kinase-like_dom_sf"/>
</dbReference>
<dbReference type="Gene3D" id="3.30.200.20">
    <property type="entry name" value="Phosphorylase Kinase, domain 1"/>
    <property type="match status" value="1"/>
</dbReference>
<dbReference type="FunFam" id="1.10.510.10:FF:000021">
    <property type="entry name" value="Serine/threonine protein kinase"/>
    <property type="match status" value="1"/>
</dbReference>
<dbReference type="CDD" id="cd14014">
    <property type="entry name" value="STKc_PknB_like"/>
    <property type="match status" value="1"/>
</dbReference>
<evidence type="ECO:0000256" key="9">
    <source>
        <dbReference type="ARBA" id="ARBA00048679"/>
    </source>
</evidence>
<dbReference type="InterPro" id="IPR017441">
    <property type="entry name" value="Protein_kinase_ATP_BS"/>
</dbReference>
<evidence type="ECO:0000256" key="7">
    <source>
        <dbReference type="ARBA" id="ARBA00022840"/>
    </source>
</evidence>
<keyword evidence="12" id="KW-0472">Membrane</keyword>
<feature type="transmembrane region" description="Helical" evidence="12">
    <location>
        <begin position="338"/>
        <end position="358"/>
    </location>
</feature>
<dbReference type="CDD" id="cd06577">
    <property type="entry name" value="PASTA_pknB"/>
    <property type="match status" value="3"/>
</dbReference>
<evidence type="ECO:0000259" key="14">
    <source>
        <dbReference type="PROSITE" id="PS51178"/>
    </source>
</evidence>
<comment type="catalytic activity">
    <reaction evidence="9">
        <text>L-seryl-[protein] + ATP = O-phospho-L-seryl-[protein] + ADP + H(+)</text>
        <dbReference type="Rhea" id="RHEA:17989"/>
        <dbReference type="Rhea" id="RHEA-COMP:9863"/>
        <dbReference type="Rhea" id="RHEA-COMP:11604"/>
        <dbReference type="ChEBI" id="CHEBI:15378"/>
        <dbReference type="ChEBI" id="CHEBI:29999"/>
        <dbReference type="ChEBI" id="CHEBI:30616"/>
        <dbReference type="ChEBI" id="CHEBI:83421"/>
        <dbReference type="ChEBI" id="CHEBI:456216"/>
        <dbReference type="EC" id="2.7.11.1"/>
    </reaction>
</comment>
<organism evidence="15 16">
    <name type="scientific">Solicola gregarius</name>
    <dbReference type="NCBI Taxonomy" id="2908642"/>
    <lineage>
        <taxon>Bacteria</taxon>
        <taxon>Bacillati</taxon>
        <taxon>Actinomycetota</taxon>
        <taxon>Actinomycetes</taxon>
        <taxon>Propionibacteriales</taxon>
        <taxon>Nocardioidaceae</taxon>
        <taxon>Solicola</taxon>
    </lineage>
</organism>
<name>A0AA46YLX4_9ACTN</name>
<dbReference type="Gene3D" id="1.10.510.10">
    <property type="entry name" value="Transferase(Phosphotransferase) domain 1"/>
    <property type="match status" value="1"/>
</dbReference>
<dbReference type="AlphaFoldDB" id="A0AA46YLX4"/>
<keyword evidence="16" id="KW-1185">Reference proteome</keyword>
<feature type="compositionally biased region" description="Polar residues" evidence="11">
    <location>
        <begin position="608"/>
        <end position="617"/>
    </location>
</feature>
<evidence type="ECO:0000256" key="5">
    <source>
        <dbReference type="ARBA" id="ARBA00022741"/>
    </source>
</evidence>
<dbReference type="GO" id="GO:0045717">
    <property type="term" value="P:negative regulation of fatty acid biosynthetic process"/>
    <property type="evidence" value="ECO:0007669"/>
    <property type="project" value="UniProtKB-ARBA"/>
</dbReference>
<accession>A0AA46YLX4</accession>
<keyword evidence="5 10" id="KW-0547">Nucleotide-binding</keyword>
<dbReference type="RefSeq" id="WP_271636384.1">
    <property type="nucleotide sequence ID" value="NZ_CP094970.1"/>
</dbReference>
<evidence type="ECO:0000256" key="2">
    <source>
        <dbReference type="ARBA" id="ARBA00022527"/>
    </source>
</evidence>
<keyword evidence="3" id="KW-0808">Transferase</keyword>
<keyword evidence="12" id="KW-0812">Transmembrane</keyword>
<protein>
    <recommendedName>
        <fullName evidence="1">non-specific serine/threonine protein kinase</fullName>
        <ecNumber evidence="1">2.7.11.1</ecNumber>
    </recommendedName>
</protein>
<evidence type="ECO:0000256" key="4">
    <source>
        <dbReference type="ARBA" id="ARBA00022737"/>
    </source>
</evidence>
<dbReference type="KEGG" id="sgrg:L0C25_10175"/>
<dbReference type="Proteomes" id="UP001164390">
    <property type="component" value="Chromosome"/>
</dbReference>
<evidence type="ECO:0000256" key="1">
    <source>
        <dbReference type="ARBA" id="ARBA00012513"/>
    </source>
</evidence>
<dbReference type="PROSITE" id="PS00108">
    <property type="entry name" value="PROTEIN_KINASE_ST"/>
    <property type="match status" value="1"/>
</dbReference>
<dbReference type="GO" id="GO:0005524">
    <property type="term" value="F:ATP binding"/>
    <property type="evidence" value="ECO:0007669"/>
    <property type="project" value="UniProtKB-UniRule"/>
</dbReference>
<dbReference type="EMBL" id="CP094970">
    <property type="protein sequence ID" value="UYM07410.1"/>
    <property type="molecule type" value="Genomic_DNA"/>
</dbReference>
<feature type="domain" description="PASTA" evidence="14">
    <location>
        <begin position="370"/>
        <end position="438"/>
    </location>
</feature>
<dbReference type="NCBIfam" id="NF033483">
    <property type="entry name" value="PknB_PASTA_kin"/>
    <property type="match status" value="1"/>
</dbReference>
<feature type="domain" description="PASTA" evidence="14">
    <location>
        <begin position="439"/>
        <end position="508"/>
    </location>
</feature>
<dbReference type="Gene3D" id="3.30.10.20">
    <property type="match status" value="3"/>
</dbReference>
<keyword evidence="6 15" id="KW-0418">Kinase</keyword>
<evidence type="ECO:0000256" key="11">
    <source>
        <dbReference type="SAM" id="MobiDB-lite"/>
    </source>
</evidence>
<evidence type="ECO:0000256" key="12">
    <source>
        <dbReference type="SAM" id="Phobius"/>
    </source>
</evidence>
<dbReference type="GO" id="GO:0004674">
    <property type="term" value="F:protein serine/threonine kinase activity"/>
    <property type="evidence" value="ECO:0007669"/>
    <property type="project" value="UniProtKB-KW"/>
</dbReference>
<keyword evidence="12" id="KW-1133">Transmembrane helix</keyword>
<keyword evidence="2" id="KW-0723">Serine/threonine-protein kinase</keyword>
<evidence type="ECO:0000313" key="16">
    <source>
        <dbReference type="Proteomes" id="UP001164390"/>
    </source>
</evidence>
<dbReference type="PROSITE" id="PS51178">
    <property type="entry name" value="PASTA"/>
    <property type="match status" value="3"/>
</dbReference>
<dbReference type="SUPFAM" id="SSF56112">
    <property type="entry name" value="Protein kinase-like (PK-like)"/>
    <property type="match status" value="1"/>
</dbReference>
<feature type="binding site" evidence="10">
    <location>
        <position position="51"/>
    </location>
    <ligand>
        <name>ATP</name>
        <dbReference type="ChEBI" id="CHEBI:30616"/>
    </ligand>
</feature>
<keyword evidence="4" id="KW-0677">Repeat</keyword>
<dbReference type="Pfam" id="PF03793">
    <property type="entry name" value="PASTA"/>
    <property type="match status" value="3"/>
</dbReference>
<dbReference type="SMART" id="SM00220">
    <property type="entry name" value="S_TKc"/>
    <property type="match status" value="1"/>
</dbReference>
<proteinExistence type="predicted"/>
<dbReference type="EC" id="2.7.11.1" evidence="1"/>
<gene>
    <name evidence="15" type="primary">pknB</name>
    <name evidence="15" type="ORF">L0C25_10175</name>
</gene>